<dbReference type="GO" id="GO:0004523">
    <property type="term" value="F:RNA-DNA hybrid ribonuclease activity"/>
    <property type="evidence" value="ECO:0007669"/>
    <property type="project" value="InterPro"/>
</dbReference>
<name>A0A2N0S722_9GLOM</name>
<proteinExistence type="predicted"/>
<gene>
    <name evidence="2" type="ORF">RhiirA1_390631</name>
</gene>
<comment type="caution">
    <text evidence="2">The sequence shown here is derived from an EMBL/GenBank/DDBJ whole genome shotgun (WGS) entry which is preliminary data.</text>
</comment>
<dbReference type="SUPFAM" id="SSF53098">
    <property type="entry name" value="Ribonuclease H-like"/>
    <property type="match status" value="1"/>
</dbReference>
<dbReference type="Pfam" id="PF00075">
    <property type="entry name" value="RNase_H"/>
    <property type="match status" value="1"/>
</dbReference>
<reference evidence="2 3" key="2">
    <citation type="submission" date="2017-10" db="EMBL/GenBank/DDBJ databases">
        <title>Genome analyses suggest a sexual origin of heterokaryosis in a supposedly ancient asexual fungus.</title>
        <authorList>
            <person name="Corradi N."/>
            <person name="Sedzielewska K."/>
            <person name="Noel J."/>
            <person name="Charron P."/>
            <person name="Farinelli L."/>
            <person name="Marton T."/>
            <person name="Kruger M."/>
            <person name="Pelin A."/>
            <person name="Brachmann A."/>
            <person name="Corradi N."/>
        </authorList>
    </citation>
    <scope>NUCLEOTIDE SEQUENCE [LARGE SCALE GENOMIC DNA]</scope>
    <source>
        <strain evidence="2 3">A1</strain>
    </source>
</reference>
<dbReference type="VEuPathDB" id="FungiDB:RhiirFUN_013053"/>
<evidence type="ECO:0000259" key="1">
    <source>
        <dbReference type="PROSITE" id="PS50879"/>
    </source>
</evidence>
<dbReference type="PROSITE" id="PS50879">
    <property type="entry name" value="RNASE_H_1"/>
    <property type="match status" value="1"/>
</dbReference>
<accession>A0A2N0S722</accession>
<reference evidence="2 3" key="1">
    <citation type="submission" date="2017-10" db="EMBL/GenBank/DDBJ databases">
        <title>Extensive intraspecific genome diversity in a model arbuscular mycorrhizal fungus.</title>
        <authorList>
            <person name="Chen E.C.H."/>
            <person name="Morin E."/>
            <person name="Baudet D."/>
            <person name="Noel J."/>
            <person name="Ndikumana S."/>
            <person name="Charron P."/>
            <person name="St-Onge C."/>
            <person name="Giorgi J."/>
            <person name="Grigoriev I.V."/>
            <person name="Roux C."/>
            <person name="Martin F.M."/>
            <person name="Corradi N."/>
        </authorList>
    </citation>
    <scope>NUCLEOTIDE SEQUENCE [LARGE SCALE GENOMIC DNA]</scope>
    <source>
        <strain evidence="2 3">A1</strain>
    </source>
</reference>
<dbReference type="VEuPathDB" id="FungiDB:RhiirFUN_021389"/>
<sequence>MTVNNTLSPTYDHQQRNDNYITNEEHITNLHVTNIDHEYFVNYLKIGTINIQGDANGENKGTGVGIMLTDNLYKHVHKIVHHKGRILHAKLGFKKHQTLSITCLYLPADRSKQSNHIKKDCNNFIDTLHLSQNTNNKHRLYEIIMGDFNCHPKEKTNLNYYIIQLAKTKGLKDMAKYHATNNTPAVTRTTHRIDYIFGNEQIMDVSIHTFTQQIPPSHFTSDHKAVITLLEDNLFNIPQSQSRYNNNKLKEKPDYTQMNDEKWEDYKIKSRLYFSNRFKYLDILGVNNQEDLDHIWNIFEQCINQIKKSTIPHKKISRNNSQHTYPLHIRQLNNHVINVYKTKQFFNLKHIYIRNKITHSEDKSRLILDIPDQLWSEYFKGWSKYFALLAKMALDLDYNFTLHDSKLFKHFLSLPLNTADNIIYNNMYPHINNFMDILVKAQLNSLLALFNTETLRPIAIQKLDILTQELWFPGIPPDINKYIGKISKPSYLSKSLALLEQYQFHFDPTINYNIIGGHTPVVEYLPNLSSNDYKSLRNKRIMFIDQVTTGDGKHLLTWEEVKRLNNNKFKGPKPKWFKLLEEEYILSNYRTLVHPLQDNFSIPSRLQHIPAQTIGSHKKHNEWTYHWNAILQNCIIGKTYIQDTDSHSSITTIEHYIPVEDYTHFNLTQLDSSLPHPLILIPCSGCHLNDYSLVSVDTRIKCSITTRTNKLSMFKTFGLSSNEHKKYKNNHYKKYFISTKPLNLIRHSAYDIYLFHHNIIIPPSPSPDFSNQNFNNNNVLSHVNSIIASALICDNQIKLSLSSIAVTFSQYTNFEFYSDGSVSNIGTIDSKSGFGWVQTDPNVPIITFNGSTIFFPSSFKSESLAILTILITLPPHATCKIYTDSQNCIDTFNSRLNSLVISPRRRLKQNNFLIWDLIFWLITKHAITVRLFKVKAHSHNKYNDQADNLAKAGSHNTDPILINHKFFHQSSLGLFNYNHIHIIDRNIRKWSDSPINSRIFNMAMNNSSLSPIHYQISHGNINWEYTKLWINYNPMDAPTSMKLRSLQSIKIKRSTLNYPTGNILQRNYPNLYPSGQINCTDCMAHEDTNAHVGLCPAHHDAIRSLLKKFKIKLIALLLANNDSTFTSGIDSRVNNSNLFKLLPNVLESALLPDEKGHIIIPNDQPWILLLHHLIPQDLVILFNDYFSKKRDRERHLIKYVTDFISELTTITWSSRSRSFKKWEKSINITSRDKKYYRKNNKIRRFDEIGSTLTNSTRIKRTRSRYTKYYHNVSLPYFKHIINFDASASIRWTTCNFLHSGTWESYRDTLLFSLDNFSPVNFAGSRFDESPFSSDNSYQSGAAYGSSHGY</sequence>
<dbReference type="Gene3D" id="3.30.420.10">
    <property type="entry name" value="Ribonuclease H-like superfamily/Ribonuclease H"/>
    <property type="match status" value="1"/>
</dbReference>
<dbReference type="VEuPathDB" id="FungiDB:RhiirA1_390631"/>
<dbReference type="InterPro" id="IPR012337">
    <property type="entry name" value="RNaseH-like_sf"/>
</dbReference>
<evidence type="ECO:0000313" key="2">
    <source>
        <dbReference type="EMBL" id="PKC71341.1"/>
    </source>
</evidence>
<dbReference type="GO" id="GO:0003676">
    <property type="term" value="F:nucleic acid binding"/>
    <property type="evidence" value="ECO:0007669"/>
    <property type="project" value="InterPro"/>
</dbReference>
<dbReference type="EMBL" id="LLXH01000171">
    <property type="protein sequence ID" value="PKC71341.1"/>
    <property type="molecule type" value="Genomic_DNA"/>
</dbReference>
<dbReference type="InterPro" id="IPR036397">
    <property type="entry name" value="RNaseH_sf"/>
</dbReference>
<evidence type="ECO:0000313" key="3">
    <source>
        <dbReference type="Proteomes" id="UP000232688"/>
    </source>
</evidence>
<dbReference type="Proteomes" id="UP000232688">
    <property type="component" value="Unassembled WGS sequence"/>
</dbReference>
<dbReference type="InterPro" id="IPR036691">
    <property type="entry name" value="Endo/exonu/phosph_ase_sf"/>
</dbReference>
<dbReference type="InterPro" id="IPR002156">
    <property type="entry name" value="RNaseH_domain"/>
</dbReference>
<dbReference type="VEuPathDB" id="FungiDB:FUN_009587"/>
<dbReference type="VEuPathDB" id="FungiDB:FUN_024899"/>
<dbReference type="VEuPathDB" id="FungiDB:RhiirFUN_011217"/>
<feature type="domain" description="RNase H type-1" evidence="1">
    <location>
        <begin position="810"/>
        <end position="955"/>
    </location>
</feature>
<protein>
    <recommendedName>
        <fullName evidence="1">RNase H type-1 domain-containing protein</fullName>
    </recommendedName>
</protein>
<dbReference type="SUPFAM" id="SSF56219">
    <property type="entry name" value="DNase I-like"/>
    <property type="match status" value="1"/>
</dbReference>
<dbReference type="Gene3D" id="3.60.10.10">
    <property type="entry name" value="Endonuclease/exonuclease/phosphatase"/>
    <property type="match status" value="1"/>
</dbReference>
<organism evidence="2 3">
    <name type="scientific">Rhizophagus irregularis</name>
    <dbReference type="NCBI Taxonomy" id="588596"/>
    <lineage>
        <taxon>Eukaryota</taxon>
        <taxon>Fungi</taxon>
        <taxon>Fungi incertae sedis</taxon>
        <taxon>Mucoromycota</taxon>
        <taxon>Glomeromycotina</taxon>
        <taxon>Glomeromycetes</taxon>
        <taxon>Glomerales</taxon>
        <taxon>Glomeraceae</taxon>
        <taxon>Rhizophagus</taxon>
    </lineage>
</organism>